<feature type="region of interest" description="Disordered" evidence="1">
    <location>
        <begin position="423"/>
        <end position="471"/>
    </location>
</feature>
<feature type="compositionally biased region" description="Acidic residues" evidence="1">
    <location>
        <begin position="452"/>
        <end position="462"/>
    </location>
</feature>
<reference evidence="2 3" key="1">
    <citation type="submission" date="2019-08" db="EMBL/GenBank/DDBJ databases">
        <title>The genome sequence of a newly discovered highly antifungal drug resistant Aspergillus species, Aspergillus tanneri NIH 1004.</title>
        <authorList>
            <person name="Mounaud S."/>
            <person name="Singh I."/>
            <person name="Joardar V."/>
            <person name="Pakala S."/>
            <person name="Pakala S."/>
            <person name="Venepally P."/>
            <person name="Chung J.K."/>
            <person name="Losada L."/>
            <person name="Nierman W.C."/>
        </authorList>
    </citation>
    <scope>NUCLEOTIDE SEQUENCE [LARGE SCALE GENOMIC DNA]</scope>
    <source>
        <strain evidence="2 3">NIH1004</strain>
    </source>
</reference>
<feature type="compositionally biased region" description="Basic and acidic residues" evidence="1">
    <location>
        <begin position="140"/>
        <end position="156"/>
    </location>
</feature>
<name>A0A5M9MPZ2_9EURO</name>
<proteinExistence type="predicted"/>
<evidence type="ECO:0000313" key="2">
    <source>
        <dbReference type="EMBL" id="KAA8647464.1"/>
    </source>
</evidence>
<dbReference type="VEuPathDB" id="FungiDB:EYZ11_004850"/>
<accession>A0A5M9MPZ2</accession>
<dbReference type="RefSeq" id="XP_033426825.1">
    <property type="nucleotide sequence ID" value="XM_033570793.1"/>
</dbReference>
<gene>
    <name evidence="2" type="ORF">ATNIH1004_006157</name>
</gene>
<dbReference type="OrthoDB" id="4498420at2759"/>
<organism evidence="2 3">
    <name type="scientific">Aspergillus tanneri</name>
    <dbReference type="NCBI Taxonomy" id="1220188"/>
    <lineage>
        <taxon>Eukaryota</taxon>
        <taxon>Fungi</taxon>
        <taxon>Dikarya</taxon>
        <taxon>Ascomycota</taxon>
        <taxon>Pezizomycotina</taxon>
        <taxon>Eurotiomycetes</taxon>
        <taxon>Eurotiomycetidae</taxon>
        <taxon>Eurotiales</taxon>
        <taxon>Aspergillaceae</taxon>
        <taxon>Aspergillus</taxon>
        <taxon>Aspergillus subgen. Circumdati</taxon>
    </lineage>
</organism>
<dbReference type="EMBL" id="QUQM01000004">
    <property type="protein sequence ID" value="KAA8647464.1"/>
    <property type="molecule type" value="Genomic_DNA"/>
</dbReference>
<dbReference type="AlphaFoldDB" id="A0A5M9MPZ2"/>
<comment type="caution">
    <text evidence="2">The sequence shown here is derived from an EMBL/GenBank/DDBJ whole genome shotgun (WGS) entry which is preliminary data.</text>
</comment>
<feature type="region of interest" description="Disordered" evidence="1">
    <location>
        <begin position="14"/>
        <end position="171"/>
    </location>
</feature>
<feature type="compositionally biased region" description="Polar residues" evidence="1">
    <location>
        <begin position="427"/>
        <end position="447"/>
    </location>
</feature>
<evidence type="ECO:0000256" key="1">
    <source>
        <dbReference type="SAM" id="MobiDB-lite"/>
    </source>
</evidence>
<sequence length="517" mass="56582">MPHLRWLPSMMSRSGTSAAAAAAPTLPTLSSTNLRIGQTGNNTTNPGSGPGPGSQKHAPPHAQSHTQHHSRSHSQARHSALSVVVDTRRPALGPSSQQQQRQQMETMESSDSEQSDSGPREGPGGGGSGDPDYASSPGENMHREEMRRSGRDDGRIHGHIPGRMSMGNEGEGMSLDPEVMATAVVAAAGEEGRGATDLARKHGKRLTTKEEVILFDICNRHAEEFGQRSTLCKWWMTVTAEFTRDQGHPYSWHSVRRKVEVVTKQRMKFLEDQREKGTSEADDMSNPRWRAAVDAWIPTWQRWEEAEARRIEKRDSRRPRKRRHRSWEATSGPVSDHRLGQSPSTMPSLPPMMTPAQNAAVRLPPGFDNMFSTPTSTSVGAAGAGRAPHPPASSPMGTADNGMMTAVLETLGKLNKHLDTVNPEAAHSSSPVVSSLLTGSGAQQRTARPSDVESDGTPDGEDAGPTISSDVIKKLKEELRREMRDELERDRATLEEKLDSVQRTQEMILEMLRQEPG</sequence>
<feature type="compositionally biased region" description="Basic residues" evidence="1">
    <location>
        <begin position="66"/>
        <end position="76"/>
    </location>
</feature>
<protein>
    <recommendedName>
        <fullName evidence="4">Sex determining protein</fullName>
    </recommendedName>
</protein>
<evidence type="ECO:0008006" key="4">
    <source>
        <dbReference type="Google" id="ProtNLM"/>
    </source>
</evidence>
<feature type="region of interest" description="Disordered" evidence="1">
    <location>
        <begin position="372"/>
        <end position="397"/>
    </location>
</feature>
<dbReference type="GeneID" id="54328859"/>
<feature type="region of interest" description="Disordered" evidence="1">
    <location>
        <begin position="308"/>
        <end position="348"/>
    </location>
</feature>
<evidence type="ECO:0000313" key="3">
    <source>
        <dbReference type="Proteomes" id="UP000324241"/>
    </source>
</evidence>
<dbReference type="Proteomes" id="UP000324241">
    <property type="component" value="Unassembled WGS sequence"/>
</dbReference>
<feature type="compositionally biased region" description="Basic residues" evidence="1">
    <location>
        <begin position="316"/>
        <end position="325"/>
    </location>
</feature>
<feature type="compositionally biased region" description="Low complexity" evidence="1">
    <location>
        <begin position="16"/>
        <end position="47"/>
    </location>
</feature>